<evidence type="ECO:0000256" key="5">
    <source>
        <dbReference type="ARBA" id="ARBA00022741"/>
    </source>
</evidence>
<evidence type="ECO:0000256" key="9">
    <source>
        <dbReference type="ARBA" id="ARBA00048090"/>
    </source>
</evidence>
<dbReference type="SUPFAM" id="SSF52540">
    <property type="entry name" value="P-loop containing nucleoside triphosphate hydrolases"/>
    <property type="match status" value="1"/>
</dbReference>
<dbReference type="RefSeq" id="WP_219926838.1">
    <property type="nucleotide sequence ID" value="NZ_PVTJ01000007.1"/>
</dbReference>
<keyword evidence="12" id="KW-1185">Reference proteome</keyword>
<dbReference type="EC" id="2.7.1.12" evidence="3 10"/>
<dbReference type="NCBIfam" id="TIGR01313">
    <property type="entry name" value="therm_gnt_kin"/>
    <property type="match status" value="1"/>
</dbReference>
<dbReference type="AlphaFoldDB" id="A0A2T0UH18"/>
<dbReference type="Gene3D" id="3.40.50.300">
    <property type="entry name" value="P-loop containing nucleotide triphosphate hydrolases"/>
    <property type="match status" value="1"/>
</dbReference>
<reference evidence="11 12" key="1">
    <citation type="submission" date="2018-03" db="EMBL/GenBank/DDBJ databases">
        <title>Genomic Encyclopedia of Type Strains, Phase III (KMG-III): the genomes of soil and plant-associated and newly described type strains.</title>
        <authorList>
            <person name="Whitman W."/>
        </authorList>
    </citation>
    <scope>NUCLEOTIDE SEQUENCE [LARGE SCALE GENOMIC DNA]</scope>
    <source>
        <strain evidence="11 12">CGMCC 4.7067</strain>
    </source>
</reference>
<evidence type="ECO:0000256" key="10">
    <source>
        <dbReference type="RuleBase" id="RU363066"/>
    </source>
</evidence>
<dbReference type="GO" id="GO:0046316">
    <property type="term" value="F:gluconokinase activity"/>
    <property type="evidence" value="ECO:0007669"/>
    <property type="project" value="UniProtKB-EC"/>
</dbReference>
<keyword evidence="8" id="KW-0311">Gluconate utilization</keyword>
<name>A0A2T0UH18_9ACTN</name>
<sequence>MNTQAPQAIVVMGVAGSGKTTIAALLAARIGGDVVDADDLHPATNVAKMAAGTPLTDDDRWPWLAEVGAAIRKRLAAGRPVVVACSALRRVYRESITAGAGTPVQFAHLDGAHELIAARMAARAGHFMPTGLLDSQFATLEPLEPDEPGFAVAIDGSPDATAEAIAFRLDDARKASPA</sequence>
<dbReference type="CDD" id="cd02021">
    <property type="entry name" value="GntK"/>
    <property type="match status" value="1"/>
</dbReference>
<evidence type="ECO:0000313" key="11">
    <source>
        <dbReference type="EMBL" id="PRY57156.1"/>
    </source>
</evidence>
<protein>
    <recommendedName>
        <fullName evidence="3 10">Gluconokinase</fullName>
        <ecNumber evidence="3 10">2.7.1.12</ecNumber>
    </recommendedName>
</protein>
<dbReference type="GO" id="GO:0005524">
    <property type="term" value="F:ATP binding"/>
    <property type="evidence" value="ECO:0007669"/>
    <property type="project" value="UniProtKB-KW"/>
</dbReference>
<evidence type="ECO:0000256" key="4">
    <source>
        <dbReference type="ARBA" id="ARBA00022679"/>
    </source>
</evidence>
<dbReference type="GO" id="GO:0019521">
    <property type="term" value="P:D-gluconate metabolic process"/>
    <property type="evidence" value="ECO:0007669"/>
    <property type="project" value="UniProtKB-KW"/>
</dbReference>
<dbReference type="EMBL" id="PVTJ01000007">
    <property type="protein sequence ID" value="PRY57156.1"/>
    <property type="molecule type" value="Genomic_DNA"/>
</dbReference>
<organism evidence="11 12">
    <name type="scientific">Glycomyces artemisiae</name>
    <dbReference type="NCBI Taxonomy" id="1076443"/>
    <lineage>
        <taxon>Bacteria</taxon>
        <taxon>Bacillati</taxon>
        <taxon>Actinomycetota</taxon>
        <taxon>Actinomycetes</taxon>
        <taxon>Glycomycetales</taxon>
        <taxon>Glycomycetaceae</taxon>
        <taxon>Glycomyces</taxon>
    </lineage>
</organism>
<keyword evidence="5 10" id="KW-0547">Nucleotide-binding</keyword>
<dbReference type="Proteomes" id="UP000238176">
    <property type="component" value="Unassembled WGS sequence"/>
</dbReference>
<evidence type="ECO:0000256" key="1">
    <source>
        <dbReference type="ARBA" id="ARBA00004761"/>
    </source>
</evidence>
<evidence type="ECO:0000313" key="12">
    <source>
        <dbReference type="Proteomes" id="UP000238176"/>
    </source>
</evidence>
<keyword evidence="6 10" id="KW-0418">Kinase</keyword>
<dbReference type="PANTHER" id="PTHR43442:SF3">
    <property type="entry name" value="GLUCONOKINASE-RELATED"/>
    <property type="match status" value="1"/>
</dbReference>
<accession>A0A2T0UH18</accession>
<evidence type="ECO:0000256" key="6">
    <source>
        <dbReference type="ARBA" id="ARBA00022777"/>
    </source>
</evidence>
<dbReference type="InterPro" id="IPR006001">
    <property type="entry name" value="Therm_gnt_kin"/>
</dbReference>
<comment type="catalytic activity">
    <reaction evidence="9 10">
        <text>D-gluconate + ATP = 6-phospho-D-gluconate + ADP + H(+)</text>
        <dbReference type="Rhea" id="RHEA:19433"/>
        <dbReference type="ChEBI" id="CHEBI:15378"/>
        <dbReference type="ChEBI" id="CHEBI:18391"/>
        <dbReference type="ChEBI" id="CHEBI:30616"/>
        <dbReference type="ChEBI" id="CHEBI:58759"/>
        <dbReference type="ChEBI" id="CHEBI:456216"/>
        <dbReference type="EC" id="2.7.1.12"/>
    </reaction>
</comment>
<proteinExistence type="inferred from homology"/>
<evidence type="ECO:0000256" key="7">
    <source>
        <dbReference type="ARBA" id="ARBA00022840"/>
    </source>
</evidence>
<keyword evidence="7 10" id="KW-0067">ATP-binding</keyword>
<gene>
    <name evidence="11" type="ORF">B0I28_1072</name>
</gene>
<dbReference type="InterPro" id="IPR027417">
    <property type="entry name" value="P-loop_NTPase"/>
</dbReference>
<evidence type="ECO:0000256" key="3">
    <source>
        <dbReference type="ARBA" id="ARBA00012054"/>
    </source>
</evidence>
<comment type="similarity">
    <text evidence="2 10">Belongs to the gluconokinase GntK/GntV family.</text>
</comment>
<dbReference type="PANTHER" id="PTHR43442">
    <property type="entry name" value="GLUCONOKINASE-RELATED"/>
    <property type="match status" value="1"/>
</dbReference>
<comment type="pathway">
    <text evidence="1">Carbohydrate acid metabolism.</text>
</comment>
<evidence type="ECO:0000256" key="8">
    <source>
        <dbReference type="ARBA" id="ARBA00023064"/>
    </source>
</evidence>
<dbReference type="Pfam" id="PF13671">
    <property type="entry name" value="AAA_33"/>
    <property type="match status" value="1"/>
</dbReference>
<comment type="caution">
    <text evidence="11">The sequence shown here is derived from an EMBL/GenBank/DDBJ whole genome shotgun (WGS) entry which is preliminary data.</text>
</comment>
<evidence type="ECO:0000256" key="2">
    <source>
        <dbReference type="ARBA" id="ARBA00008420"/>
    </source>
</evidence>
<dbReference type="FunFam" id="3.40.50.300:FF:000522">
    <property type="entry name" value="Gluconokinase"/>
    <property type="match status" value="1"/>
</dbReference>
<keyword evidence="4 10" id="KW-0808">Transferase</keyword>
<dbReference type="GO" id="GO:0005737">
    <property type="term" value="C:cytoplasm"/>
    <property type="evidence" value="ECO:0007669"/>
    <property type="project" value="TreeGrafter"/>
</dbReference>